<name>D9PND3_9ZZZZ</name>
<sequence>MPAGTLRTPNLALEFVSSGWEFRTSIVGSAGGPASSALDTTPLVIIKFGSRSVADLVNDTETWTGSATFVGNAADVAAVK</sequence>
<gene>
    <name evidence="1" type="ORF">LDC_3066</name>
</gene>
<reference evidence="1" key="2">
    <citation type="journal article" date="2011" name="Microb. Ecol.">
        <title>Taxonomic and Functional Metagenomic Profiling of the Microbial Community in the Anoxic Sediment of a Sub-saline Shallow Lake (Laguna de Carrizo, Central Spain).</title>
        <authorList>
            <person name="Ferrer M."/>
            <person name="Guazzaroni M.E."/>
            <person name="Richter M."/>
            <person name="Garcia-Salamanca A."/>
            <person name="Yarza P."/>
            <person name="Suarez-Suarez A."/>
            <person name="Solano J."/>
            <person name="Alcaide M."/>
            <person name="van Dillewijn P."/>
            <person name="Molina-Henares M.A."/>
            <person name="Lopez-Cortes N."/>
            <person name="Al-Ramahi Y."/>
            <person name="Guerrero C."/>
            <person name="Acosta A."/>
            <person name="de Eugenio L.I."/>
            <person name="Martinez V."/>
            <person name="Marques S."/>
            <person name="Rojo F."/>
            <person name="Santero E."/>
            <person name="Genilloud O."/>
            <person name="Perez-Perez J."/>
            <person name="Rossello-Mora R."/>
            <person name="Ramos J.L."/>
        </authorList>
    </citation>
    <scope>NUCLEOTIDE SEQUENCE</scope>
</reference>
<evidence type="ECO:0000313" key="1">
    <source>
        <dbReference type="EMBL" id="EFK94932.1"/>
    </source>
</evidence>
<protein>
    <submittedName>
        <fullName evidence="1">Uncharacterized protein</fullName>
    </submittedName>
</protein>
<accession>D9PND3</accession>
<organism evidence="1">
    <name type="scientific">sediment metagenome</name>
    <dbReference type="NCBI Taxonomy" id="749907"/>
    <lineage>
        <taxon>unclassified sequences</taxon>
        <taxon>metagenomes</taxon>
        <taxon>ecological metagenomes</taxon>
    </lineage>
</organism>
<comment type="caution">
    <text evidence="1">The sequence shown here is derived from an EMBL/GenBank/DDBJ whole genome shotgun (WGS) entry which is preliminary data.</text>
</comment>
<proteinExistence type="predicted"/>
<dbReference type="AlphaFoldDB" id="D9PND3"/>
<feature type="non-terminal residue" evidence="1">
    <location>
        <position position="80"/>
    </location>
</feature>
<dbReference type="EMBL" id="ADZX01000944">
    <property type="protein sequence ID" value="EFK94932.1"/>
    <property type="molecule type" value="Genomic_DNA"/>
</dbReference>
<reference evidence="1" key="1">
    <citation type="submission" date="2010-07" db="EMBL/GenBank/DDBJ databases">
        <authorList>
            <consortium name="CONSOLIDER consortium CSD2007-00005"/>
            <person name="Guazzaroni M.-E."/>
            <person name="Richter M."/>
            <person name="Garcia-Salamanca A."/>
            <person name="Yarza P."/>
            <person name="Ferrer M."/>
        </authorList>
    </citation>
    <scope>NUCLEOTIDE SEQUENCE</scope>
</reference>